<dbReference type="AlphaFoldDB" id="A0A2P5ATG1"/>
<protein>
    <submittedName>
        <fullName evidence="1">Uncharacterized protein</fullName>
    </submittedName>
</protein>
<name>A0A2P5ATG1_PARAD</name>
<dbReference type="Proteomes" id="UP000237105">
    <property type="component" value="Unassembled WGS sequence"/>
</dbReference>
<organism evidence="1 2">
    <name type="scientific">Parasponia andersonii</name>
    <name type="common">Sponia andersonii</name>
    <dbReference type="NCBI Taxonomy" id="3476"/>
    <lineage>
        <taxon>Eukaryota</taxon>
        <taxon>Viridiplantae</taxon>
        <taxon>Streptophyta</taxon>
        <taxon>Embryophyta</taxon>
        <taxon>Tracheophyta</taxon>
        <taxon>Spermatophyta</taxon>
        <taxon>Magnoliopsida</taxon>
        <taxon>eudicotyledons</taxon>
        <taxon>Gunneridae</taxon>
        <taxon>Pentapetalae</taxon>
        <taxon>rosids</taxon>
        <taxon>fabids</taxon>
        <taxon>Rosales</taxon>
        <taxon>Cannabaceae</taxon>
        <taxon>Parasponia</taxon>
    </lineage>
</organism>
<sequence>MKPVESMTPAAKALIMKNTFLSGLKAGIVFPRIGRQTPMAPATRIEAMAAILYLRAKVLLCSSLSESHVHSPRARIGSTAMSKKRWNNTSLLNFFIEKVIK</sequence>
<accession>A0A2P5ATG1</accession>
<evidence type="ECO:0000313" key="2">
    <source>
        <dbReference type="Proteomes" id="UP000237105"/>
    </source>
</evidence>
<feature type="non-terminal residue" evidence="1">
    <location>
        <position position="101"/>
    </location>
</feature>
<dbReference type="EMBL" id="JXTB01000454">
    <property type="protein sequence ID" value="PON39830.1"/>
    <property type="molecule type" value="Genomic_DNA"/>
</dbReference>
<comment type="caution">
    <text evidence="1">The sequence shown here is derived from an EMBL/GenBank/DDBJ whole genome shotgun (WGS) entry which is preliminary data.</text>
</comment>
<keyword evidence="2" id="KW-1185">Reference proteome</keyword>
<gene>
    <name evidence="1" type="ORF">PanWU01x14_301810</name>
</gene>
<evidence type="ECO:0000313" key="1">
    <source>
        <dbReference type="EMBL" id="PON39830.1"/>
    </source>
</evidence>
<proteinExistence type="predicted"/>
<reference evidence="2" key="1">
    <citation type="submission" date="2016-06" db="EMBL/GenBank/DDBJ databases">
        <title>Parallel loss of symbiosis genes in relatives of nitrogen-fixing non-legume Parasponia.</title>
        <authorList>
            <person name="Van Velzen R."/>
            <person name="Holmer R."/>
            <person name="Bu F."/>
            <person name="Rutten L."/>
            <person name="Van Zeijl A."/>
            <person name="Liu W."/>
            <person name="Santuari L."/>
            <person name="Cao Q."/>
            <person name="Sharma T."/>
            <person name="Shen D."/>
            <person name="Roswanjaya Y."/>
            <person name="Wardhani T."/>
            <person name="Kalhor M.S."/>
            <person name="Jansen J."/>
            <person name="Van den Hoogen J."/>
            <person name="Gungor B."/>
            <person name="Hartog M."/>
            <person name="Hontelez J."/>
            <person name="Verver J."/>
            <person name="Yang W.-C."/>
            <person name="Schijlen E."/>
            <person name="Repin R."/>
            <person name="Schilthuizen M."/>
            <person name="Schranz E."/>
            <person name="Heidstra R."/>
            <person name="Miyata K."/>
            <person name="Fedorova E."/>
            <person name="Kohlen W."/>
            <person name="Bisseling T."/>
            <person name="Smit S."/>
            <person name="Geurts R."/>
        </authorList>
    </citation>
    <scope>NUCLEOTIDE SEQUENCE [LARGE SCALE GENOMIC DNA]</scope>
    <source>
        <strain evidence="2">cv. WU1-14</strain>
    </source>
</reference>
<dbReference type="OrthoDB" id="1587117at2759"/>